<comment type="caution">
    <text evidence="2">The sequence shown here is derived from an EMBL/GenBank/DDBJ whole genome shotgun (WGS) entry which is preliminary data.</text>
</comment>
<evidence type="ECO:0000313" key="3">
    <source>
        <dbReference type="Proteomes" id="UP001597119"/>
    </source>
</evidence>
<protein>
    <submittedName>
        <fullName evidence="2">Uncharacterized protein</fullName>
    </submittedName>
</protein>
<feature type="region of interest" description="Disordered" evidence="1">
    <location>
        <begin position="393"/>
        <end position="412"/>
    </location>
</feature>
<proteinExistence type="predicted"/>
<evidence type="ECO:0000256" key="1">
    <source>
        <dbReference type="SAM" id="MobiDB-lite"/>
    </source>
</evidence>
<dbReference type="RefSeq" id="WP_247376203.1">
    <property type="nucleotide sequence ID" value="NZ_JALLGV010000002.1"/>
</dbReference>
<dbReference type="EMBL" id="JBHUDJ010000002">
    <property type="protein sequence ID" value="MFD1586276.1"/>
    <property type="molecule type" value="Genomic_DNA"/>
</dbReference>
<evidence type="ECO:0000313" key="2">
    <source>
        <dbReference type="EMBL" id="MFD1586276.1"/>
    </source>
</evidence>
<keyword evidence="3" id="KW-1185">Reference proteome</keyword>
<reference evidence="2 3" key="1">
    <citation type="journal article" date="2019" name="Int. J. Syst. Evol. Microbiol.">
        <title>The Global Catalogue of Microorganisms (GCM) 10K type strain sequencing project: providing services to taxonomists for standard genome sequencing and annotation.</title>
        <authorList>
            <consortium name="The Broad Institute Genomics Platform"/>
            <consortium name="The Broad Institute Genome Sequencing Center for Infectious Disease"/>
            <person name="Wu L."/>
            <person name="Ma J."/>
        </authorList>
    </citation>
    <scope>NUCLEOTIDE SEQUENCE [LARGE SCALE GENOMIC DNA]</scope>
    <source>
        <strain evidence="2 3">CGMCC 1.12125</strain>
    </source>
</reference>
<accession>A0ABD6C978</accession>
<name>A0ABD6C978_9EURY</name>
<organism evidence="2 3">
    <name type="scientific">Halorientalis brevis</name>
    <dbReference type="NCBI Taxonomy" id="1126241"/>
    <lineage>
        <taxon>Archaea</taxon>
        <taxon>Methanobacteriati</taxon>
        <taxon>Methanobacteriota</taxon>
        <taxon>Stenosarchaea group</taxon>
        <taxon>Halobacteria</taxon>
        <taxon>Halobacteriales</taxon>
        <taxon>Haloarculaceae</taxon>
        <taxon>Halorientalis</taxon>
    </lineage>
</organism>
<dbReference type="PROSITE" id="PS51257">
    <property type="entry name" value="PROKAR_LIPOPROTEIN"/>
    <property type="match status" value="1"/>
</dbReference>
<sequence>MDAHRSRRDVLRSGTAIAGMAGLTSLAGCSDIVDSVVGSSGQLGPVPDDVDVAVQADTDALRNDSGLRSVVNAWLEVQARDGTDEPRTVEDLLGRFEEETGVDPSTVSSVTPFLRWNGLYGFYNLRGFGSLVTIDADAEDVVDGLAAVSTWSYDEDEHYGQPIYRPDTQYRLSIWVGVLDAEAGRYVVGAEGAVKNAIEAQIGEAEALDGTLADAFSTTRSAPVRFVADVPLAYVPEALNQRTDAETIQLEPLNEVSTVSGAVYRDGDERGIEATFAADDDDTAANLVEMLEAVLDFTATEASTDAVATVLEDSSITQNGADVVVTYENSTDELADLASELASPAPRRRETPMAKFTFEYEGGETNVGTVTITHDGGDTIRRDELSIRGEGFAPIPDVDMTGPGEWQGSASGEIDDGPAVVAGDHVTIGAESDYDFSVVWESEDGEMSATLAADTGPAEL</sequence>
<dbReference type="Proteomes" id="UP001597119">
    <property type="component" value="Unassembled WGS sequence"/>
</dbReference>
<gene>
    <name evidence="2" type="ORF">ACFR9U_04740</name>
</gene>
<dbReference type="AlphaFoldDB" id="A0ABD6C978"/>